<dbReference type="SUPFAM" id="SSF161111">
    <property type="entry name" value="Cation efflux protein transmembrane domain-like"/>
    <property type="match status" value="1"/>
</dbReference>
<evidence type="ECO:0000313" key="13">
    <source>
        <dbReference type="EMBL" id="MBB3173108.1"/>
    </source>
</evidence>
<dbReference type="Gene3D" id="1.20.1510.10">
    <property type="entry name" value="Cation efflux protein transmembrane domain"/>
    <property type="match status" value="1"/>
</dbReference>
<dbReference type="GO" id="GO:0005385">
    <property type="term" value="F:zinc ion transmembrane transporter activity"/>
    <property type="evidence" value="ECO:0007669"/>
    <property type="project" value="TreeGrafter"/>
</dbReference>
<name>A0A839US81_9PROT</name>
<dbReference type="EMBL" id="JACHXV010000003">
    <property type="protein sequence ID" value="MBB3173108.1"/>
    <property type="molecule type" value="Genomic_DNA"/>
</dbReference>
<comment type="caution">
    <text evidence="13">The sequence shown here is derived from an EMBL/GenBank/DDBJ whole genome shotgun (WGS) entry which is preliminary data.</text>
</comment>
<keyword evidence="5" id="KW-0862">Zinc</keyword>
<feature type="transmembrane region" description="Helical" evidence="10">
    <location>
        <begin position="98"/>
        <end position="119"/>
    </location>
</feature>
<evidence type="ECO:0000256" key="6">
    <source>
        <dbReference type="ARBA" id="ARBA00022989"/>
    </source>
</evidence>
<sequence length="355" mass="36889">MAGASHDHPHGHDHGHHPHCDHDHDHDHAHDHEHGGHDHAGHNHAGHDHAGHHHHHGLGGHSHAPADFGRAFAIGFALNIAYVAGEAIYGVLAHSLALLADAGHNLGDALGLIAAWLAAALGRRRPSARFTYGLRRSSVLAALANATLLLVVTGAIAWEAVLRLVHPAPAAGWTIVVVAAIGIAVNGGTALLFASGRHGDLNVRGAFAHMLADALVAAGVVVAGIVIALTGWVWVDPVVSLVVSALIVAGTWSLLRESLGLAMDGVPRGIDTVEVQAALAALPGVDTVHDLHIWAMSTTEHALTAHLVRPGAGLDDAWLVSACTMLRTRFGIGHSTLQVEAGSAVHRCELIDSHV</sequence>
<comment type="subcellular location">
    <subcellularLocation>
        <location evidence="1">Membrane</location>
        <topology evidence="1">Multi-pass membrane protein</topology>
    </subcellularLocation>
</comment>
<feature type="transmembrane region" description="Helical" evidence="10">
    <location>
        <begin position="170"/>
        <end position="194"/>
    </location>
</feature>
<dbReference type="Pfam" id="PF16916">
    <property type="entry name" value="ZT_dimer"/>
    <property type="match status" value="1"/>
</dbReference>
<keyword evidence="4 10" id="KW-0812">Transmembrane</keyword>
<evidence type="ECO:0000256" key="7">
    <source>
        <dbReference type="ARBA" id="ARBA00023065"/>
    </source>
</evidence>
<dbReference type="PANTHER" id="PTHR11562">
    <property type="entry name" value="CATION EFFLUX PROTEIN/ ZINC TRANSPORTER"/>
    <property type="match status" value="1"/>
</dbReference>
<dbReference type="RefSeq" id="WP_183274840.1">
    <property type="nucleotide sequence ID" value="NZ_JACHXV010000003.1"/>
</dbReference>
<dbReference type="AlphaFoldDB" id="A0A839US81"/>
<evidence type="ECO:0000256" key="5">
    <source>
        <dbReference type="ARBA" id="ARBA00022906"/>
    </source>
</evidence>
<evidence type="ECO:0000259" key="11">
    <source>
        <dbReference type="Pfam" id="PF01545"/>
    </source>
</evidence>
<feature type="transmembrane region" description="Helical" evidence="10">
    <location>
        <begin position="206"/>
        <end position="232"/>
    </location>
</feature>
<dbReference type="InterPro" id="IPR058533">
    <property type="entry name" value="Cation_efflux_TM"/>
</dbReference>
<dbReference type="InterPro" id="IPR027470">
    <property type="entry name" value="Cation_efflux_CTD"/>
</dbReference>
<keyword evidence="3" id="KW-0813">Transport</keyword>
<organism evidence="13 14">
    <name type="scientific">Endobacter medicaginis</name>
    <dbReference type="NCBI Taxonomy" id="1181271"/>
    <lineage>
        <taxon>Bacteria</taxon>
        <taxon>Pseudomonadati</taxon>
        <taxon>Pseudomonadota</taxon>
        <taxon>Alphaproteobacteria</taxon>
        <taxon>Acetobacterales</taxon>
        <taxon>Acetobacteraceae</taxon>
        <taxon>Endobacter</taxon>
    </lineage>
</organism>
<keyword evidence="8 10" id="KW-0472">Membrane</keyword>
<proteinExistence type="inferred from homology"/>
<protein>
    <submittedName>
        <fullName evidence="13">Cobalt-zinc-cadmium efflux system protein</fullName>
    </submittedName>
</protein>
<keyword evidence="5" id="KW-0864">Zinc transport</keyword>
<dbReference type="InterPro" id="IPR050681">
    <property type="entry name" value="CDF/SLC30A"/>
</dbReference>
<accession>A0A839US81</accession>
<evidence type="ECO:0000256" key="8">
    <source>
        <dbReference type="ARBA" id="ARBA00023136"/>
    </source>
</evidence>
<dbReference type="PANTHER" id="PTHR11562:SF17">
    <property type="entry name" value="RE54080P-RELATED"/>
    <property type="match status" value="1"/>
</dbReference>
<dbReference type="InterPro" id="IPR002524">
    <property type="entry name" value="Cation_efflux"/>
</dbReference>
<evidence type="ECO:0000256" key="4">
    <source>
        <dbReference type="ARBA" id="ARBA00022692"/>
    </source>
</evidence>
<feature type="region of interest" description="Disordered" evidence="9">
    <location>
        <begin position="1"/>
        <end position="62"/>
    </location>
</feature>
<evidence type="ECO:0000256" key="9">
    <source>
        <dbReference type="SAM" id="MobiDB-lite"/>
    </source>
</evidence>
<feature type="domain" description="Cation efflux protein cytoplasmic" evidence="12">
    <location>
        <begin position="267"/>
        <end position="340"/>
    </location>
</feature>
<evidence type="ECO:0000256" key="3">
    <source>
        <dbReference type="ARBA" id="ARBA00022448"/>
    </source>
</evidence>
<keyword evidence="7" id="KW-0406">Ion transport</keyword>
<dbReference type="Pfam" id="PF01545">
    <property type="entry name" value="Cation_efflux"/>
    <property type="match status" value="1"/>
</dbReference>
<feature type="transmembrane region" description="Helical" evidence="10">
    <location>
        <begin position="238"/>
        <end position="255"/>
    </location>
</feature>
<dbReference type="Proteomes" id="UP000557688">
    <property type="component" value="Unassembled WGS sequence"/>
</dbReference>
<comment type="similarity">
    <text evidence="2">Belongs to the cation diffusion facilitator (CDF) transporter (TC 2.A.4) family. SLC30A subfamily.</text>
</comment>
<dbReference type="NCBIfam" id="TIGR01297">
    <property type="entry name" value="CDF"/>
    <property type="match status" value="1"/>
</dbReference>
<feature type="domain" description="Cation efflux protein transmembrane" evidence="11">
    <location>
        <begin position="74"/>
        <end position="259"/>
    </location>
</feature>
<evidence type="ECO:0000256" key="2">
    <source>
        <dbReference type="ARBA" id="ARBA00008873"/>
    </source>
</evidence>
<feature type="transmembrane region" description="Helical" evidence="10">
    <location>
        <begin position="139"/>
        <end position="158"/>
    </location>
</feature>
<evidence type="ECO:0000256" key="1">
    <source>
        <dbReference type="ARBA" id="ARBA00004141"/>
    </source>
</evidence>
<feature type="compositionally biased region" description="Basic and acidic residues" evidence="9">
    <location>
        <begin position="1"/>
        <end position="49"/>
    </location>
</feature>
<evidence type="ECO:0000256" key="10">
    <source>
        <dbReference type="SAM" id="Phobius"/>
    </source>
</evidence>
<evidence type="ECO:0000313" key="14">
    <source>
        <dbReference type="Proteomes" id="UP000557688"/>
    </source>
</evidence>
<keyword evidence="6 10" id="KW-1133">Transmembrane helix</keyword>
<keyword evidence="14" id="KW-1185">Reference proteome</keyword>
<reference evidence="13 14" key="1">
    <citation type="submission" date="2020-08" db="EMBL/GenBank/DDBJ databases">
        <title>Genomic Encyclopedia of Type Strains, Phase III (KMG-III): the genomes of soil and plant-associated and newly described type strains.</title>
        <authorList>
            <person name="Whitman W."/>
        </authorList>
    </citation>
    <scope>NUCLEOTIDE SEQUENCE [LARGE SCALE GENOMIC DNA]</scope>
    <source>
        <strain evidence="13 14">CECT 8088</strain>
    </source>
</reference>
<gene>
    <name evidence="13" type="ORF">FHR90_000926</name>
</gene>
<dbReference type="InterPro" id="IPR027469">
    <property type="entry name" value="Cation_efflux_TMD_sf"/>
</dbReference>
<evidence type="ECO:0000259" key="12">
    <source>
        <dbReference type="Pfam" id="PF16916"/>
    </source>
</evidence>
<feature type="transmembrane region" description="Helical" evidence="10">
    <location>
        <begin position="71"/>
        <end position="92"/>
    </location>
</feature>
<dbReference type="GO" id="GO:0005886">
    <property type="term" value="C:plasma membrane"/>
    <property type="evidence" value="ECO:0007669"/>
    <property type="project" value="TreeGrafter"/>
</dbReference>